<dbReference type="Pfam" id="PF00211">
    <property type="entry name" value="Guanylate_cyc"/>
    <property type="match status" value="1"/>
</dbReference>
<name>A0A8S3YHG9_9EUPU</name>
<keyword evidence="14" id="KW-0325">Glycoprotein</keyword>
<organism evidence="19 20">
    <name type="scientific">Candidula unifasciata</name>
    <dbReference type="NCBI Taxonomy" id="100452"/>
    <lineage>
        <taxon>Eukaryota</taxon>
        <taxon>Metazoa</taxon>
        <taxon>Spiralia</taxon>
        <taxon>Lophotrochozoa</taxon>
        <taxon>Mollusca</taxon>
        <taxon>Gastropoda</taxon>
        <taxon>Heterobranchia</taxon>
        <taxon>Euthyneura</taxon>
        <taxon>Panpulmonata</taxon>
        <taxon>Eupulmonata</taxon>
        <taxon>Stylommatophora</taxon>
        <taxon>Helicina</taxon>
        <taxon>Helicoidea</taxon>
        <taxon>Geomitridae</taxon>
        <taxon>Candidula</taxon>
    </lineage>
</organism>
<evidence type="ECO:0000256" key="17">
    <source>
        <dbReference type="SAM" id="Phobius"/>
    </source>
</evidence>
<evidence type="ECO:0000256" key="2">
    <source>
        <dbReference type="ARBA" id="ARBA00001946"/>
    </source>
</evidence>
<evidence type="ECO:0000256" key="15">
    <source>
        <dbReference type="ARBA" id="ARBA00023239"/>
    </source>
</evidence>
<keyword evidence="9" id="KW-0067">ATP-binding</keyword>
<keyword evidence="11 17" id="KW-1133">Transmembrane helix</keyword>
<evidence type="ECO:0000256" key="12">
    <source>
        <dbReference type="ARBA" id="ARBA00022998"/>
    </source>
</evidence>
<evidence type="ECO:0000256" key="7">
    <source>
        <dbReference type="ARBA" id="ARBA00022737"/>
    </source>
</evidence>
<sequence length="453" mass="51385">CTTFDVRKSPKLRVFIAITAVLLPYLMVQINILSCSGGHGMSFLESLSLMNIDEHLTCSDPNYIIISGILCFFILALFIKINPLLKIIFMFVISMGHVLVMELTHKSLFAKFDSTVHSFIPTDVYGILAFVMFLLGFSLQNREQEWTLRLDYLWKSQAAEEKAGMQELQRQNSRILCNLLPEHVANHFLNLQSTNHMELYSQQYNKVAVFFASIPNFSDFYVELAANNQGVECLRVLNEIIADFDELLDMPYFYGVEKIKTIGSCYMAATGLKPTHLVKGWEDSVAFYLTMVVDFVMAMKEKLRNINENSYNNFELRVGINVGPVVAGVIGARKPQYDIWGNTVNVASRMESTGVPGKIQVTEEVYSILKNVFTFECRGKVQVKGKGDMITYFLKDRIAPRDPNCILPPDTPPNSPHASGTPDCRFVKMLLITVCNSRYLRSVFFNPWTAEKV</sequence>
<dbReference type="SMART" id="SM00044">
    <property type="entry name" value="CYCc"/>
    <property type="match status" value="1"/>
</dbReference>
<dbReference type="Proteomes" id="UP000678393">
    <property type="component" value="Unassembled WGS sequence"/>
</dbReference>
<dbReference type="EC" id="4.6.1.1" evidence="4"/>
<dbReference type="Gene3D" id="3.30.70.1230">
    <property type="entry name" value="Nucleotide cyclase"/>
    <property type="match status" value="1"/>
</dbReference>
<dbReference type="GO" id="GO:0006171">
    <property type="term" value="P:cAMP biosynthetic process"/>
    <property type="evidence" value="ECO:0007669"/>
    <property type="project" value="UniProtKB-KW"/>
</dbReference>
<dbReference type="AlphaFoldDB" id="A0A8S3YHG9"/>
<dbReference type="PROSITE" id="PS50125">
    <property type="entry name" value="GUANYLATE_CYCLASE_2"/>
    <property type="match status" value="1"/>
</dbReference>
<evidence type="ECO:0000256" key="16">
    <source>
        <dbReference type="RuleBase" id="RU000405"/>
    </source>
</evidence>
<keyword evidence="10" id="KW-0460">Magnesium</keyword>
<dbReference type="InterPro" id="IPR001054">
    <property type="entry name" value="A/G_cyclase"/>
</dbReference>
<dbReference type="InterPro" id="IPR018297">
    <property type="entry name" value="A/G_cyclase_CS"/>
</dbReference>
<keyword evidence="13 17" id="KW-0472">Membrane</keyword>
<comment type="cofactor">
    <cofactor evidence="2">
        <name>Mg(2+)</name>
        <dbReference type="ChEBI" id="CHEBI:18420"/>
    </cofactor>
</comment>
<dbReference type="SUPFAM" id="SSF55073">
    <property type="entry name" value="Nucleotide cyclase"/>
    <property type="match status" value="1"/>
</dbReference>
<comment type="similarity">
    <text evidence="16">Belongs to the adenylyl cyclase class-4/guanylyl cyclase family.</text>
</comment>
<keyword evidence="6" id="KW-0479">Metal-binding</keyword>
<dbReference type="PANTHER" id="PTHR45627:SF26">
    <property type="entry name" value="ADENYLATE CYCLASE TYPE 1"/>
    <property type="match status" value="1"/>
</dbReference>
<gene>
    <name evidence="19" type="ORF">CUNI_LOCUS479</name>
</gene>
<dbReference type="OrthoDB" id="2107370at2759"/>
<evidence type="ECO:0000256" key="11">
    <source>
        <dbReference type="ARBA" id="ARBA00022989"/>
    </source>
</evidence>
<dbReference type="GO" id="GO:0005524">
    <property type="term" value="F:ATP binding"/>
    <property type="evidence" value="ECO:0007669"/>
    <property type="project" value="UniProtKB-KW"/>
</dbReference>
<reference evidence="19" key="1">
    <citation type="submission" date="2021-04" db="EMBL/GenBank/DDBJ databases">
        <authorList>
            <consortium name="Molecular Ecology Group"/>
        </authorList>
    </citation>
    <scope>NUCLEOTIDE SEQUENCE</scope>
</reference>
<keyword evidence="7" id="KW-0677">Repeat</keyword>
<evidence type="ECO:0000256" key="14">
    <source>
        <dbReference type="ARBA" id="ARBA00023180"/>
    </source>
</evidence>
<feature type="non-terminal residue" evidence="19">
    <location>
        <position position="453"/>
    </location>
</feature>
<dbReference type="FunFam" id="3.30.70.1230:FF:000001">
    <property type="entry name" value="Adenylate cyclase"/>
    <property type="match status" value="1"/>
</dbReference>
<evidence type="ECO:0000313" key="20">
    <source>
        <dbReference type="Proteomes" id="UP000678393"/>
    </source>
</evidence>
<feature type="transmembrane region" description="Helical" evidence="17">
    <location>
        <begin position="61"/>
        <end position="79"/>
    </location>
</feature>
<dbReference type="GO" id="GO:0007189">
    <property type="term" value="P:adenylate cyclase-activating G protein-coupled receptor signaling pathway"/>
    <property type="evidence" value="ECO:0007669"/>
    <property type="project" value="TreeGrafter"/>
</dbReference>
<evidence type="ECO:0000256" key="4">
    <source>
        <dbReference type="ARBA" id="ARBA00012201"/>
    </source>
</evidence>
<comment type="catalytic activity">
    <reaction evidence="1">
        <text>ATP = 3',5'-cyclic AMP + diphosphate</text>
        <dbReference type="Rhea" id="RHEA:15389"/>
        <dbReference type="ChEBI" id="CHEBI:30616"/>
        <dbReference type="ChEBI" id="CHEBI:33019"/>
        <dbReference type="ChEBI" id="CHEBI:58165"/>
        <dbReference type="EC" id="4.6.1.1"/>
    </reaction>
</comment>
<keyword evidence="15 16" id="KW-0456">Lyase</keyword>
<evidence type="ECO:0000256" key="3">
    <source>
        <dbReference type="ARBA" id="ARBA00004141"/>
    </source>
</evidence>
<dbReference type="InterPro" id="IPR029787">
    <property type="entry name" value="Nucleotide_cyclase"/>
</dbReference>
<dbReference type="GO" id="GO:0046872">
    <property type="term" value="F:metal ion binding"/>
    <property type="evidence" value="ECO:0007669"/>
    <property type="project" value="UniProtKB-KW"/>
</dbReference>
<comment type="caution">
    <text evidence="19">The sequence shown here is derived from an EMBL/GenBank/DDBJ whole genome shotgun (WGS) entry which is preliminary data.</text>
</comment>
<dbReference type="GO" id="GO:0005886">
    <property type="term" value="C:plasma membrane"/>
    <property type="evidence" value="ECO:0007669"/>
    <property type="project" value="TreeGrafter"/>
</dbReference>
<evidence type="ECO:0000256" key="5">
    <source>
        <dbReference type="ARBA" id="ARBA00022692"/>
    </source>
</evidence>
<keyword evidence="5 17" id="KW-0812">Transmembrane</keyword>
<evidence type="ECO:0000256" key="9">
    <source>
        <dbReference type="ARBA" id="ARBA00022840"/>
    </source>
</evidence>
<evidence type="ECO:0000256" key="13">
    <source>
        <dbReference type="ARBA" id="ARBA00023136"/>
    </source>
</evidence>
<evidence type="ECO:0000259" key="18">
    <source>
        <dbReference type="PROSITE" id="PS50125"/>
    </source>
</evidence>
<evidence type="ECO:0000256" key="6">
    <source>
        <dbReference type="ARBA" id="ARBA00022723"/>
    </source>
</evidence>
<protein>
    <recommendedName>
        <fullName evidence="4">adenylate cyclase</fullName>
        <ecNumber evidence="4">4.6.1.1</ecNumber>
    </recommendedName>
</protein>
<keyword evidence="20" id="KW-1185">Reference proteome</keyword>
<evidence type="ECO:0000256" key="10">
    <source>
        <dbReference type="ARBA" id="ARBA00022842"/>
    </source>
</evidence>
<proteinExistence type="inferred from homology"/>
<evidence type="ECO:0000313" key="19">
    <source>
        <dbReference type="EMBL" id="CAG5114921.1"/>
    </source>
</evidence>
<dbReference type="GO" id="GO:0004016">
    <property type="term" value="F:adenylate cyclase activity"/>
    <property type="evidence" value="ECO:0007669"/>
    <property type="project" value="UniProtKB-EC"/>
</dbReference>
<accession>A0A8S3YHG9</accession>
<dbReference type="PANTHER" id="PTHR45627">
    <property type="entry name" value="ADENYLATE CYCLASE TYPE 1"/>
    <property type="match status" value="1"/>
</dbReference>
<keyword evidence="12" id="KW-0115">cAMP biosynthesis</keyword>
<feature type="transmembrane region" description="Helical" evidence="17">
    <location>
        <begin position="84"/>
        <end position="104"/>
    </location>
</feature>
<comment type="subcellular location">
    <subcellularLocation>
        <location evidence="3">Membrane</location>
        <topology evidence="3">Multi-pass membrane protein</topology>
    </subcellularLocation>
</comment>
<dbReference type="PROSITE" id="PS00452">
    <property type="entry name" value="GUANYLATE_CYCLASE_1"/>
    <property type="match status" value="1"/>
</dbReference>
<feature type="transmembrane region" description="Helical" evidence="17">
    <location>
        <begin position="12"/>
        <end position="41"/>
    </location>
</feature>
<evidence type="ECO:0000256" key="1">
    <source>
        <dbReference type="ARBA" id="ARBA00001593"/>
    </source>
</evidence>
<feature type="domain" description="Guanylate cyclase" evidence="18">
    <location>
        <begin position="208"/>
        <end position="351"/>
    </location>
</feature>
<dbReference type="GO" id="GO:0035556">
    <property type="term" value="P:intracellular signal transduction"/>
    <property type="evidence" value="ECO:0007669"/>
    <property type="project" value="InterPro"/>
</dbReference>
<dbReference type="EMBL" id="CAJHNH020000054">
    <property type="protein sequence ID" value="CAG5114921.1"/>
    <property type="molecule type" value="Genomic_DNA"/>
</dbReference>
<evidence type="ECO:0000256" key="8">
    <source>
        <dbReference type="ARBA" id="ARBA00022741"/>
    </source>
</evidence>
<dbReference type="CDD" id="cd07302">
    <property type="entry name" value="CHD"/>
    <property type="match status" value="1"/>
</dbReference>
<feature type="transmembrane region" description="Helical" evidence="17">
    <location>
        <begin position="124"/>
        <end position="140"/>
    </location>
</feature>
<keyword evidence="8" id="KW-0547">Nucleotide-binding</keyword>